<feature type="transmembrane region" description="Helical" evidence="6">
    <location>
        <begin position="76"/>
        <end position="100"/>
    </location>
</feature>
<evidence type="ECO:0000256" key="1">
    <source>
        <dbReference type="ARBA" id="ARBA00004141"/>
    </source>
</evidence>
<accession>A0A9Q0H880</accession>
<gene>
    <name evidence="7" type="ORF">NE237_019800</name>
</gene>
<dbReference type="GO" id="GO:0016020">
    <property type="term" value="C:membrane"/>
    <property type="evidence" value="ECO:0007669"/>
    <property type="project" value="UniProtKB-SubCell"/>
</dbReference>
<dbReference type="InterPro" id="IPR000109">
    <property type="entry name" value="POT_fam"/>
</dbReference>
<evidence type="ECO:0000256" key="4">
    <source>
        <dbReference type="ARBA" id="ARBA00022989"/>
    </source>
</evidence>
<dbReference type="GO" id="GO:0022857">
    <property type="term" value="F:transmembrane transporter activity"/>
    <property type="evidence" value="ECO:0007669"/>
    <property type="project" value="InterPro"/>
</dbReference>
<evidence type="ECO:0000313" key="7">
    <source>
        <dbReference type="EMBL" id="KAJ4959890.1"/>
    </source>
</evidence>
<evidence type="ECO:0000256" key="2">
    <source>
        <dbReference type="ARBA" id="ARBA00005982"/>
    </source>
</evidence>
<evidence type="ECO:0000256" key="3">
    <source>
        <dbReference type="ARBA" id="ARBA00022692"/>
    </source>
</evidence>
<keyword evidence="5 6" id="KW-0472">Membrane</keyword>
<dbReference type="EMBL" id="JAMYWD010000009">
    <property type="protein sequence ID" value="KAJ4959890.1"/>
    <property type="molecule type" value="Genomic_DNA"/>
</dbReference>
<organism evidence="7 8">
    <name type="scientific">Protea cynaroides</name>
    <dbReference type="NCBI Taxonomy" id="273540"/>
    <lineage>
        <taxon>Eukaryota</taxon>
        <taxon>Viridiplantae</taxon>
        <taxon>Streptophyta</taxon>
        <taxon>Embryophyta</taxon>
        <taxon>Tracheophyta</taxon>
        <taxon>Spermatophyta</taxon>
        <taxon>Magnoliopsida</taxon>
        <taxon>Proteales</taxon>
        <taxon>Proteaceae</taxon>
        <taxon>Protea</taxon>
    </lineage>
</organism>
<comment type="similarity">
    <text evidence="2">Belongs to the major facilitator superfamily. Proton-dependent oligopeptide transporter (POT/PTR) (TC 2.A.17) family.</text>
</comment>
<keyword evidence="4 6" id="KW-1133">Transmembrane helix</keyword>
<dbReference type="OrthoDB" id="8904098at2759"/>
<evidence type="ECO:0000313" key="8">
    <source>
        <dbReference type="Proteomes" id="UP001141806"/>
    </source>
</evidence>
<comment type="caution">
    <text evidence="7">The sequence shown here is derived from an EMBL/GenBank/DDBJ whole genome shotgun (WGS) entry which is preliminary data.</text>
</comment>
<evidence type="ECO:0000256" key="6">
    <source>
        <dbReference type="SAM" id="Phobius"/>
    </source>
</evidence>
<dbReference type="Proteomes" id="UP001141806">
    <property type="component" value="Unassembled WGS sequence"/>
</dbReference>
<name>A0A9Q0H880_9MAGN</name>
<proteinExistence type="inferred from homology"/>
<keyword evidence="8" id="KW-1185">Reference proteome</keyword>
<feature type="transmembrane region" description="Helical" evidence="6">
    <location>
        <begin position="36"/>
        <end position="55"/>
    </location>
</feature>
<feature type="transmembrane region" description="Helical" evidence="6">
    <location>
        <begin position="154"/>
        <end position="174"/>
    </location>
</feature>
<evidence type="ECO:0000256" key="5">
    <source>
        <dbReference type="ARBA" id="ARBA00023136"/>
    </source>
</evidence>
<feature type="transmembrane region" description="Helical" evidence="6">
    <location>
        <begin position="120"/>
        <end position="142"/>
    </location>
</feature>
<dbReference type="Pfam" id="PF00854">
    <property type="entry name" value="PTR2"/>
    <property type="match status" value="1"/>
</dbReference>
<dbReference type="PANTHER" id="PTHR11654">
    <property type="entry name" value="OLIGOPEPTIDE TRANSPORTER-RELATED"/>
    <property type="match status" value="1"/>
</dbReference>
<dbReference type="SUPFAM" id="SSF103473">
    <property type="entry name" value="MFS general substrate transporter"/>
    <property type="match status" value="1"/>
</dbReference>
<protein>
    <submittedName>
        <fullName evidence="7">Uncharacterized protein</fullName>
    </submittedName>
</protein>
<dbReference type="Gene3D" id="1.20.1250.20">
    <property type="entry name" value="MFS general substrate transporter like domains"/>
    <property type="match status" value="1"/>
</dbReference>
<dbReference type="AlphaFoldDB" id="A0A9Q0H880"/>
<reference evidence="7" key="1">
    <citation type="journal article" date="2023" name="Plant J.">
        <title>The genome of the king protea, Protea cynaroides.</title>
        <authorList>
            <person name="Chang J."/>
            <person name="Duong T.A."/>
            <person name="Schoeman C."/>
            <person name="Ma X."/>
            <person name="Roodt D."/>
            <person name="Barker N."/>
            <person name="Li Z."/>
            <person name="Van de Peer Y."/>
            <person name="Mizrachi E."/>
        </authorList>
    </citation>
    <scope>NUCLEOTIDE SEQUENCE</scope>
    <source>
        <tissue evidence="7">Young leaves</tissue>
    </source>
</reference>
<dbReference type="InterPro" id="IPR036259">
    <property type="entry name" value="MFS_trans_sf"/>
</dbReference>
<keyword evidence="3 6" id="KW-0812">Transmembrane</keyword>
<sequence>MKDYHLDATTGTTIILLWSAASNALAMVGAFLSNSYLGHFLGMILLWLIVMVPETKPPPFCNPSDGSCKSASAARLALLFSSFGLMSIVACCIRPCSIAFGADQLTKKDDPKNKGLLQSFFNWFYVFTRVSTIFALTVIVYIQDHLGWKVGFAVPAILMLITSLLFLVGSPLHIEVKASKSLFPGLF</sequence>
<comment type="subcellular location">
    <subcellularLocation>
        <location evidence="1">Membrane</location>
        <topology evidence="1">Multi-pass membrane protein</topology>
    </subcellularLocation>
</comment>